<feature type="domain" description="RNase H type-1" evidence="7">
    <location>
        <begin position="18"/>
        <end position="111"/>
    </location>
</feature>
<name>A0A7K9JHF6_9PASE</name>
<evidence type="ECO:0000313" key="9">
    <source>
        <dbReference type="Proteomes" id="UP000523279"/>
    </source>
</evidence>
<dbReference type="PANTHER" id="PTHR41694">
    <property type="entry name" value="ENDOGENOUS RETROVIRUS GROUP K MEMBER POL PROTEIN"/>
    <property type="match status" value="1"/>
</dbReference>
<dbReference type="GO" id="GO:0004523">
    <property type="term" value="F:RNA-DNA hybrid ribonuclease activity"/>
    <property type="evidence" value="ECO:0007669"/>
    <property type="project" value="InterPro"/>
</dbReference>
<gene>
    <name evidence="8" type="primary">Ervk11_1</name>
    <name evidence="8" type="ORF">DICEXI_R15918</name>
</gene>
<keyword evidence="1" id="KW-0808">Transferase</keyword>
<keyword evidence="4" id="KW-0255">Endonuclease</keyword>
<dbReference type="Proteomes" id="UP000523279">
    <property type="component" value="Unassembled WGS sequence"/>
</dbReference>
<evidence type="ECO:0000256" key="2">
    <source>
        <dbReference type="ARBA" id="ARBA00022695"/>
    </source>
</evidence>
<evidence type="ECO:0000256" key="6">
    <source>
        <dbReference type="ARBA" id="ARBA00022918"/>
    </source>
</evidence>
<evidence type="ECO:0000256" key="5">
    <source>
        <dbReference type="ARBA" id="ARBA00022801"/>
    </source>
</evidence>
<dbReference type="Gene3D" id="3.30.420.10">
    <property type="entry name" value="Ribonuclease H-like superfamily/Ribonuclease H"/>
    <property type="match status" value="1"/>
</dbReference>
<evidence type="ECO:0000256" key="4">
    <source>
        <dbReference type="ARBA" id="ARBA00022759"/>
    </source>
</evidence>
<keyword evidence="2" id="KW-0548">Nucleotidyltransferase</keyword>
<accession>A0A7K9JHF6</accession>
<keyword evidence="6" id="KW-0695">RNA-directed DNA polymerase</keyword>
<organism evidence="8 9">
    <name type="scientific">Dicaeum eximium</name>
    <dbReference type="NCBI Taxonomy" id="667154"/>
    <lineage>
        <taxon>Eukaryota</taxon>
        <taxon>Metazoa</taxon>
        <taxon>Chordata</taxon>
        <taxon>Craniata</taxon>
        <taxon>Vertebrata</taxon>
        <taxon>Euteleostomi</taxon>
        <taxon>Archelosauria</taxon>
        <taxon>Archosauria</taxon>
        <taxon>Dinosauria</taxon>
        <taxon>Saurischia</taxon>
        <taxon>Theropoda</taxon>
        <taxon>Coelurosauria</taxon>
        <taxon>Aves</taxon>
        <taxon>Neognathae</taxon>
        <taxon>Neoaves</taxon>
        <taxon>Telluraves</taxon>
        <taxon>Australaves</taxon>
        <taxon>Passeriformes</taxon>
        <taxon>Passeroidea</taxon>
        <taxon>Dicaeidae</taxon>
        <taxon>Dicaeum</taxon>
    </lineage>
</organism>
<evidence type="ECO:0000313" key="8">
    <source>
        <dbReference type="EMBL" id="NXH37701.1"/>
    </source>
</evidence>
<feature type="non-terminal residue" evidence="8">
    <location>
        <position position="111"/>
    </location>
</feature>
<dbReference type="PROSITE" id="PS50879">
    <property type="entry name" value="RNASE_H_1"/>
    <property type="match status" value="1"/>
</dbReference>
<keyword evidence="5" id="KW-0378">Hydrolase</keyword>
<comment type="caution">
    <text evidence="8">The sequence shown here is derived from an EMBL/GenBank/DDBJ whole genome shotgun (WGS) entry which is preliminary data.</text>
</comment>
<dbReference type="GO" id="GO:0003964">
    <property type="term" value="F:RNA-directed DNA polymerase activity"/>
    <property type="evidence" value="ECO:0007669"/>
    <property type="project" value="UniProtKB-KW"/>
</dbReference>
<dbReference type="PANTHER" id="PTHR41694:SF3">
    <property type="entry name" value="RNA-DIRECTED DNA POLYMERASE-RELATED"/>
    <property type="match status" value="1"/>
</dbReference>
<keyword evidence="9" id="KW-1185">Reference proteome</keyword>
<dbReference type="AlphaFoldDB" id="A0A7K9JHF6"/>
<feature type="non-terminal residue" evidence="8">
    <location>
        <position position="1"/>
    </location>
</feature>
<dbReference type="SUPFAM" id="SSF53098">
    <property type="entry name" value="Ribonuclease H-like"/>
    <property type="match status" value="1"/>
</dbReference>
<evidence type="ECO:0000259" key="7">
    <source>
        <dbReference type="PROSITE" id="PS50879"/>
    </source>
</evidence>
<evidence type="ECO:0000256" key="3">
    <source>
        <dbReference type="ARBA" id="ARBA00022722"/>
    </source>
</evidence>
<protein>
    <submittedName>
        <fullName evidence="8">POK11 protein</fullName>
    </submittedName>
</protein>
<dbReference type="Pfam" id="PF00075">
    <property type="entry name" value="RNase_H"/>
    <property type="match status" value="1"/>
</dbReference>
<dbReference type="InterPro" id="IPR036397">
    <property type="entry name" value="RNaseH_sf"/>
</dbReference>
<reference evidence="8 9" key="1">
    <citation type="submission" date="2019-09" db="EMBL/GenBank/DDBJ databases">
        <title>Bird 10,000 Genomes (B10K) Project - Family phase.</title>
        <authorList>
            <person name="Zhang G."/>
        </authorList>
    </citation>
    <scope>NUCLEOTIDE SEQUENCE [LARGE SCALE GENOMIC DNA]</scope>
    <source>
        <strain evidence="8">B10K-DU-001-34</strain>
        <tissue evidence="8">Muscle</tissue>
    </source>
</reference>
<dbReference type="InterPro" id="IPR012337">
    <property type="entry name" value="RNaseH-like_sf"/>
</dbReference>
<keyword evidence="3" id="KW-0540">Nuclease</keyword>
<dbReference type="GO" id="GO:0035613">
    <property type="term" value="F:RNA stem-loop binding"/>
    <property type="evidence" value="ECO:0007669"/>
    <property type="project" value="TreeGrafter"/>
</dbReference>
<sequence>FTETFKLAPKLMRSRTPLANALNVYTDGSGKSKKSVIVWWDSESEQWESDIQVVDGSPQIVELAAVVRAFKKFSNQAINLVTDSAYVAGVVERAENSLLKQIDHEKLFVLL</sequence>
<evidence type="ECO:0000256" key="1">
    <source>
        <dbReference type="ARBA" id="ARBA00022679"/>
    </source>
</evidence>
<proteinExistence type="predicted"/>
<dbReference type="InterPro" id="IPR002156">
    <property type="entry name" value="RNaseH_domain"/>
</dbReference>
<dbReference type="EMBL" id="VWZP01000214">
    <property type="protein sequence ID" value="NXH37701.1"/>
    <property type="molecule type" value="Genomic_DNA"/>
</dbReference>